<evidence type="ECO:0000313" key="2">
    <source>
        <dbReference type="Proteomes" id="UP001224359"/>
    </source>
</evidence>
<sequence length="319" mass="38334">MRPLVVYDLEEQTANSNIDNIARTYAYWQFYVNHPEIKWSFLASIVSRNAGWNMTDLTLPVYKTLLSDQDRKALFLTYESINWFIFRDAYPQLLIYEQSKLQGRPLFFLLKYFGVSSFMEQEWYHFYQTKDTERLLTAQIINEQQLIQQPIIKNNPYQRKVFKQLPYYIQSILHLNSILIPTMQGKVYGLNVPPFQNVTNRIRFGKQVANILFYPYLYPLFYDFSNQVGIIGSRKAYEQFILFDEETVSEPLRDCYTRIEHSITYDMSDWVKNTKIKRKWWKEEKKVNIKPFYKQFVHKRQLLAQVANISEPQKTHIVN</sequence>
<evidence type="ECO:0008006" key="3">
    <source>
        <dbReference type="Google" id="ProtNLM"/>
    </source>
</evidence>
<evidence type="ECO:0000313" key="1">
    <source>
        <dbReference type="EMBL" id="MDQ0160696.1"/>
    </source>
</evidence>
<accession>A0ABT9VIB0</accession>
<reference evidence="1 2" key="1">
    <citation type="submission" date="2023-07" db="EMBL/GenBank/DDBJ databases">
        <title>Genomic Encyclopedia of Type Strains, Phase IV (KMG-IV): sequencing the most valuable type-strain genomes for metagenomic binning, comparative biology and taxonomic classification.</title>
        <authorList>
            <person name="Goeker M."/>
        </authorList>
    </citation>
    <scope>NUCLEOTIDE SEQUENCE [LARGE SCALE GENOMIC DNA]</scope>
    <source>
        <strain evidence="1 2">DSM 16460</strain>
    </source>
</reference>
<comment type="caution">
    <text evidence="1">The sequence shown here is derived from an EMBL/GenBank/DDBJ whole genome shotgun (WGS) entry which is preliminary data.</text>
</comment>
<name>A0ABT9VIB0_9BACI</name>
<gene>
    <name evidence="1" type="ORF">J2S77_002702</name>
</gene>
<protein>
    <recommendedName>
        <fullName evidence="3">DUF2515 domain-containing protein</fullName>
    </recommendedName>
</protein>
<dbReference type="Proteomes" id="UP001224359">
    <property type="component" value="Unassembled WGS sequence"/>
</dbReference>
<dbReference type="InterPro" id="IPR019658">
    <property type="entry name" value="DUF2515"/>
</dbReference>
<dbReference type="Pfam" id="PF10720">
    <property type="entry name" value="DUF2515"/>
    <property type="match status" value="1"/>
</dbReference>
<keyword evidence="2" id="KW-1185">Reference proteome</keyword>
<organism evidence="1 2">
    <name type="scientific">Alkalibacillus salilacus</name>
    <dbReference type="NCBI Taxonomy" id="284582"/>
    <lineage>
        <taxon>Bacteria</taxon>
        <taxon>Bacillati</taxon>
        <taxon>Bacillota</taxon>
        <taxon>Bacilli</taxon>
        <taxon>Bacillales</taxon>
        <taxon>Bacillaceae</taxon>
        <taxon>Alkalibacillus</taxon>
    </lineage>
</organism>
<proteinExistence type="predicted"/>
<dbReference type="RefSeq" id="WP_306978122.1">
    <property type="nucleotide sequence ID" value="NZ_JAUSTQ010000016.1"/>
</dbReference>
<dbReference type="EMBL" id="JAUSTQ010000016">
    <property type="protein sequence ID" value="MDQ0160696.1"/>
    <property type="molecule type" value="Genomic_DNA"/>
</dbReference>